<dbReference type="RefSeq" id="WP_147867948.1">
    <property type="nucleotide sequence ID" value="NZ_CP036264.1"/>
</dbReference>
<evidence type="ECO:0000259" key="7">
    <source>
        <dbReference type="Pfam" id="PF00884"/>
    </source>
</evidence>
<comment type="cofactor">
    <cofactor evidence="1">
        <name>Ca(2+)</name>
        <dbReference type="ChEBI" id="CHEBI:29108"/>
    </cofactor>
</comment>
<dbReference type="InterPro" id="IPR017850">
    <property type="entry name" value="Alkaline_phosphatase_core_sf"/>
</dbReference>
<dbReference type="GO" id="GO:0004423">
    <property type="term" value="F:iduronate-2-sulfatase activity"/>
    <property type="evidence" value="ECO:0007669"/>
    <property type="project" value="InterPro"/>
</dbReference>
<dbReference type="GO" id="GO:0046872">
    <property type="term" value="F:metal ion binding"/>
    <property type="evidence" value="ECO:0007669"/>
    <property type="project" value="UniProtKB-KW"/>
</dbReference>
<keyword evidence="5 8" id="KW-0378">Hydrolase</keyword>
<evidence type="ECO:0000256" key="4">
    <source>
        <dbReference type="ARBA" id="ARBA00022729"/>
    </source>
</evidence>
<evidence type="ECO:0000313" key="9">
    <source>
        <dbReference type="Proteomes" id="UP000321353"/>
    </source>
</evidence>
<dbReference type="Proteomes" id="UP000321353">
    <property type="component" value="Chromosome"/>
</dbReference>
<evidence type="ECO:0000256" key="3">
    <source>
        <dbReference type="ARBA" id="ARBA00022723"/>
    </source>
</evidence>
<reference evidence="8 9" key="1">
    <citation type="submission" date="2019-02" db="EMBL/GenBank/DDBJ databases">
        <title>Planctomycetal bacteria perform biofilm scaping via a novel small molecule.</title>
        <authorList>
            <person name="Jeske O."/>
            <person name="Boedeker C."/>
            <person name="Wiegand S."/>
            <person name="Breitling P."/>
            <person name="Kallscheuer N."/>
            <person name="Jogler M."/>
            <person name="Rohde M."/>
            <person name="Petersen J."/>
            <person name="Medema M.H."/>
            <person name="Surup F."/>
            <person name="Jogler C."/>
        </authorList>
    </citation>
    <scope>NUCLEOTIDE SEQUENCE [LARGE SCALE GENOMIC DNA]</scope>
    <source>
        <strain evidence="8 9">Mal15</strain>
    </source>
</reference>
<sequence length="492" mass="54339">MPRLRFAFPLIVAAAWLVCGPTFSAICRAAERPNVLFLICDDLNCDIGCYGHDQVKTPHIDALAGRGVRFANAHCQYPLCGPSRASFMTGWYPDQTLIQRNAIHLRERAPNVTTLSQHFRDAGYFASRIGKIYHYNVPLHIGTGGHDDPYSWNQTFNPRGRDVIDQDQVITLRPGQYGGTLSWLAAEGTDAEQTDGIAAAETVRQLKQFSQSGENFFLAVGLYRPHTPYVAPKKYFDLYPIDRIKVPSVPKGYLDTIPEPAAKSLTRKKEQVDLDPDLARQAIQAYYASISFADAQVGIILDALRQTGLDDNTIVLFTSDHGYHMGEHGHYQKTTLFENATHVPLVIAGPGVSDGGVAATMAEMVDFYPTLSQLAGLPIPKSVSGISLVPALKDPAASVRDSAFTQFDRGYSIRTPEFRYTSWGTDGSDGVELYDVSKDPGEMHNLADDPAYASQRRRLATRLSERVEAAEAIPAGSRRVRVQFNRQLQSTK</sequence>
<evidence type="ECO:0000256" key="6">
    <source>
        <dbReference type="ARBA" id="ARBA00022837"/>
    </source>
</evidence>
<dbReference type="GO" id="GO:0005737">
    <property type="term" value="C:cytoplasm"/>
    <property type="evidence" value="ECO:0007669"/>
    <property type="project" value="TreeGrafter"/>
</dbReference>
<dbReference type="InterPro" id="IPR024607">
    <property type="entry name" value="Sulfatase_CS"/>
</dbReference>
<dbReference type="Gene3D" id="3.40.720.10">
    <property type="entry name" value="Alkaline Phosphatase, subunit A"/>
    <property type="match status" value="1"/>
</dbReference>
<protein>
    <submittedName>
        <fullName evidence="8">Choline-sulfatase</fullName>
        <ecNumber evidence="8">3.1.6.6</ecNumber>
    </submittedName>
</protein>
<dbReference type="InterPro" id="IPR035874">
    <property type="entry name" value="IDS"/>
</dbReference>
<evidence type="ECO:0000256" key="1">
    <source>
        <dbReference type="ARBA" id="ARBA00001913"/>
    </source>
</evidence>
<dbReference type="InterPro" id="IPR000917">
    <property type="entry name" value="Sulfatase_N"/>
</dbReference>
<evidence type="ECO:0000313" key="8">
    <source>
        <dbReference type="EMBL" id="QEF98418.1"/>
    </source>
</evidence>
<comment type="similarity">
    <text evidence="2">Belongs to the sulfatase family.</text>
</comment>
<dbReference type="PROSITE" id="PS00523">
    <property type="entry name" value="SULFATASE_1"/>
    <property type="match status" value="1"/>
</dbReference>
<dbReference type="PANTHER" id="PTHR45953">
    <property type="entry name" value="IDURONATE 2-SULFATASE"/>
    <property type="match status" value="1"/>
</dbReference>
<keyword evidence="6" id="KW-0106">Calcium</keyword>
<feature type="domain" description="Sulfatase N-terminal" evidence="7">
    <location>
        <begin position="33"/>
        <end position="376"/>
    </location>
</feature>
<dbReference type="KEGG" id="smam:Mal15_24700"/>
<dbReference type="AlphaFoldDB" id="A0A5B9MBE2"/>
<organism evidence="8 9">
    <name type="scientific">Stieleria maiorica</name>
    <dbReference type="NCBI Taxonomy" id="2795974"/>
    <lineage>
        <taxon>Bacteria</taxon>
        <taxon>Pseudomonadati</taxon>
        <taxon>Planctomycetota</taxon>
        <taxon>Planctomycetia</taxon>
        <taxon>Pirellulales</taxon>
        <taxon>Pirellulaceae</taxon>
        <taxon>Stieleria</taxon>
    </lineage>
</organism>
<evidence type="ECO:0000256" key="2">
    <source>
        <dbReference type="ARBA" id="ARBA00008779"/>
    </source>
</evidence>
<dbReference type="EMBL" id="CP036264">
    <property type="protein sequence ID" value="QEF98418.1"/>
    <property type="molecule type" value="Genomic_DNA"/>
</dbReference>
<dbReference type="EC" id="3.1.6.6" evidence="8"/>
<dbReference type="SUPFAM" id="SSF53649">
    <property type="entry name" value="Alkaline phosphatase-like"/>
    <property type="match status" value="1"/>
</dbReference>
<accession>A0A5B9MBE2</accession>
<name>A0A5B9MBE2_9BACT</name>
<dbReference type="Pfam" id="PF00884">
    <property type="entry name" value="Sulfatase"/>
    <property type="match status" value="1"/>
</dbReference>
<dbReference type="PANTHER" id="PTHR45953:SF1">
    <property type="entry name" value="IDURONATE 2-SULFATASE"/>
    <property type="match status" value="1"/>
</dbReference>
<evidence type="ECO:0000256" key="5">
    <source>
        <dbReference type="ARBA" id="ARBA00022801"/>
    </source>
</evidence>
<keyword evidence="4" id="KW-0732">Signal</keyword>
<keyword evidence="9" id="KW-1185">Reference proteome</keyword>
<proteinExistence type="inferred from homology"/>
<dbReference type="GO" id="GO:0047753">
    <property type="term" value="F:choline-sulfatase activity"/>
    <property type="evidence" value="ECO:0007669"/>
    <property type="project" value="UniProtKB-EC"/>
</dbReference>
<gene>
    <name evidence="8" type="primary">betC_9</name>
    <name evidence="8" type="ORF">Mal15_24700</name>
</gene>
<dbReference type="CDD" id="cd16030">
    <property type="entry name" value="iduronate-2-sulfatase"/>
    <property type="match status" value="1"/>
</dbReference>
<keyword evidence="3" id="KW-0479">Metal-binding</keyword>